<dbReference type="AlphaFoldDB" id="A0A6A0GSE2"/>
<organism evidence="4">
    <name type="scientific">Hyalella azteca</name>
    <name type="common">Amphipod</name>
    <dbReference type="NCBI Taxonomy" id="294128"/>
    <lineage>
        <taxon>Eukaryota</taxon>
        <taxon>Metazoa</taxon>
        <taxon>Ecdysozoa</taxon>
        <taxon>Arthropoda</taxon>
        <taxon>Crustacea</taxon>
        <taxon>Multicrustacea</taxon>
        <taxon>Malacostraca</taxon>
        <taxon>Eumalacostraca</taxon>
        <taxon>Peracarida</taxon>
        <taxon>Amphipoda</taxon>
        <taxon>Senticaudata</taxon>
        <taxon>Talitrida</taxon>
        <taxon>Talitroidea</taxon>
        <taxon>Hyalellidae</taxon>
        <taxon>Hyalella</taxon>
    </lineage>
</organism>
<dbReference type="SMART" id="SM00645">
    <property type="entry name" value="Pept_C1"/>
    <property type="match status" value="1"/>
</dbReference>
<dbReference type="PROSITE" id="PS00640">
    <property type="entry name" value="THIOL_PROTEASE_ASN"/>
    <property type="match status" value="1"/>
</dbReference>
<name>A0A6A0GSE2_HYAAZ</name>
<reference evidence="4" key="1">
    <citation type="submission" date="2014-08" db="EMBL/GenBank/DDBJ databases">
        <authorList>
            <person name="Murali S."/>
            <person name="Richards S."/>
            <person name="Bandaranaike D."/>
            <person name="Bellair M."/>
            <person name="Blankenburg K."/>
            <person name="Chao H."/>
            <person name="Dinh H."/>
            <person name="Doddapaneni H."/>
            <person name="Dugan-Rocha S."/>
            <person name="Elkadiri S."/>
            <person name="Gnanaolivu R."/>
            <person name="Hughes D."/>
            <person name="Lee S."/>
            <person name="Li M."/>
            <person name="Ming W."/>
            <person name="Munidasa M."/>
            <person name="Muniz J."/>
            <person name="Nguyen L."/>
            <person name="Osuji N."/>
            <person name="Pu L.-L."/>
            <person name="Puazo M."/>
            <person name="Skinner E."/>
            <person name="Qu C."/>
            <person name="Quiroz J."/>
            <person name="Raj R."/>
            <person name="Weissenberger G."/>
            <person name="Xin Y."/>
            <person name="Zou X."/>
            <person name="Han Y."/>
            <person name="Worley K."/>
            <person name="Muzny D."/>
            <person name="Gibbs R."/>
        </authorList>
    </citation>
    <scope>NUCLEOTIDE SEQUENCE</scope>
    <source>
        <strain evidence="4">HAZT.00-mixed</strain>
        <tissue evidence="4">Whole organism</tissue>
    </source>
</reference>
<dbReference type="PANTHER" id="PTHR12411">
    <property type="entry name" value="CYSTEINE PROTEASE FAMILY C1-RELATED"/>
    <property type="match status" value="1"/>
</dbReference>
<dbReference type="Proteomes" id="UP000711488">
    <property type="component" value="Unassembled WGS sequence"/>
</dbReference>
<dbReference type="Pfam" id="PF00112">
    <property type="entry name" value="Peptidase_C1"/>
    <property type="match status" value="1"/>
</dbReference>
<dbReference type="InterPro" id="IPR013128">
    <property type="entry name" value="Peptidase_C1A"/>
</dbReference>
<dbReference type="GO" id="GO:0008234">
    <property type="term" value="F:cysteine-type peptidase activity"/>
    <property type="evidence" value="ECO:0007669"/>
    <property type="project" value="InterPro"/>
</dbReference>
<reference evidence="4" key="2">
    <citation type="journal article" date="2018" name="Environ. Sci. Technol.">
        <title>The Toxicogenome of Hyalella azteca: A Model for Sediment Ecotoxicology and Evolutionary Toxicology.</title>
        <authorList>
            <person name="Poynton H.C."/>
            <person name="Hasenbein S."/>
            <person name="Benoit J.B."/>
            <person name="Sepulveda M.S."/>
            <person name="Poelchau M.F."/>
            <person name="Hughes D.S.T."/>
            <person name="Murali S.C."/>
            <person name="Chen S."/>
            <person name="Glastad K.M."/>
            <person name="Goodisman M.A.D."/>
            <person name="Werren J.H."/>
            <person name="Vineis J.H."/>
            <person name="Bowen J.L."/>
            <person name="Friedrich M."/>
            <person name="Jones J."/>
            <person name="Robertson H.M."/>
            <person name="Feyereisen R."/>
            <person name="Mechler-Hickson A."/>
            <person name="Mathers N."/>
            <person name="Lee C.E."/>
            <person name="Colbourne J.K."/>
            <person name="Biales A."/>
            <person name="Johnston J.S."/>
            <person name="Wellborn G.A."/>
            <person name="Rosendale A.J."/>
            <person name="Cridge A.G."/>
            <person name="Munoz-Torres M.C."/>
            <person name="Bain P.A."/>
            <person name="Manny A.R."/>
            <person name="Major K.M."/>
            <person name="Lambert F.N."/>
            <person name="Vulpe C.D."/>
            <person name="Tuck P."/>
            <person name="Blalock B.J."/>
            <person name="Lin Y.Y."/>
            <person name="Smith M.E."/>
            <person name="Ochoa-Acuna H."/>
            <person name="Chen M.M."/>
            <person name="Childers C.P."/>
            <person name="Qu J."/>
            <person name="Dugan S."/>
            <person name="Lee S.L."/>
            <person name="Chao H."/>
            <person name="Dinh H."/>
            <person name="Han Y."/>
            <person name="Doddapaneni H."/>
            <person name="Worley K.C."/>
            <person name="Muzny D.M."/>
            <person name="Gibbs R.A."/>
            <person name="Richards S."/>
        </authorList>
    </citation>
    <scope>NUCLEOTIDE SEQUENCE</scope>
    <source>
        <strain evidence="4">HAZT.00-mixed</strain>
        <tissue evidence="4">Whole organism</tissue>
    </source>
</reference>
<dbReference type="InterPro" id="IPR039417">
    <property type="entry name" value="Peptidase_C1A_papain-like"/>
</dbReference>
<dbReference type="InterPro" id="IPR038765">
    <property type="entry name" value="Papain-like_cys_pep_sf"/>
</dbReference>
<evidence type="ECO:0000313" key="4">
    <source>
        <dbReference type="EMBL" id="KAA0186537.1"/>
    </source>
</evidence>
<dbReference type="GO" id="GO:0006508">
    <property type="term" value="P:proteolysis"/>
    <property type="evidence" value="ECO:0007669"/>
    <property type="project" value="InterPro"/>
</dbReference>
<accession>A0A6A0GSE2</accession>
<evidence type="ECO:0000259" key="3">
    <source>
        <dbReference type="SMART" id="SM00645"/>
    </source>
</evidence>
<dbReference type="SUPFAM" id="SSF54001">
    <property type="entry name" value="Cysteine proteinases"/>
    <property type="match status" value="1"/>
</dbReference>
<keyword evidence="2" id="KW-1015">Disulfide bond</keyword>
<comment type="caution">
    <text evidence="4">The sequence shown here is derived from an EMBL/GenBank/DDBJ whole genome shotgun (WGS) entry which is preliminary data.</text>
</comment>
<sequence>MLGLQHMPEHEAAYLERETRRVAASVRAVEDDGLPDKVDWREKGAVTPAGALEGQMFLKTGVLPVLSTQQLVHCSQYRYCKGGLPALSYEYVERNGGLATEEQYPYHGPGGQCQKNITSQAAVSHGYRAFKKNDEWALKEAVAKYGPVTVGISVVPPRYGPDFYDYTGGVFYCPERGDINHSVLVVGYSTSEKGWDYWIVKNSWGEKWGENGYFKLKMDTENNENTCFIAAQSSIPIVWSNGK</sequence>
<dbReference type="CDD" id="cd02248">
    <property type="entry name" value="Peptidase_C1A"/>
    <property type="match status" value="1"/>
</dbReference>
<dbReference type="InterPro" id="IPR025660">
    <property type="entry name" value="Pept_his_AS"/>
</dbReference>
<gene>
    <name evidence="4" type="ORF">HAZT_HAZT006152</name>
</gene>
<dbReference type="InterPro" id="IPR025661">
    <property type="entry name" value="Pept_asp_AS"/>
</dbReference>
<evidence type="ECO:0000256" key="2">
    <source>
        <dbReference type="ARBA" id="ARBA00023157"/>
    </source>
</evidence>
<comment type="similarity">
    <text evidence="1">Belongs to the peptidase C1 family.</text>
</comment>
<proteinExistence type="inferred from homology"/>
<feature type="domain" description="Peptidase C1A papain C-terminal" evidence="3">
    <location>
        <begin position="34"/>
        <end position="237"/>
    </location>
</feature>
<protein>
    <recommendedName>
        <fullName evidence="3">Peptidase C1A papain C-terminal domain-containing protein</fullName>
    </recommendedName>
</protein>
<dbReference type="Gene3D" id="3.90.70.10">
    <property type="entry name" value="Cysteine proteinases"/>
    <property type="match status" value="1"/>
</dbReference>
<dbReference type="EMBL" id="JQDR03015494">
    <property type="protein sequence ID" value="KAA0186537.1"/>
    <property type="molecule type" value="Genomic_DNA"/>
</dbReference>
<dbReference type="PROSITE" id="PS00639">
    <property type="entry name" value="THIOL_PROTEASE_HIS"/>
    <property type="match status" value="1"/>
</dbReference>
<evidence type="ECO:0000256" key="1">
    <source>
        <dbReference type="ARBA" id="ARBA00008455"/>
    </source>
</evidence>
<reference evidence="4" key="3">
    <citation type="submission" date="2019-06" db="EMBL/GenBank/DDBJ databases">
        <authorList>
            <person name="Poynton C."/>
            <person name="Hasenbein S."/>
            <person name="Benoit J.B."/>
            <person name="Sepulveda M.S."/>
            <person name="Poelchau M.F."/>
            <person name="Murali S.C."/>
            <person name="Chen S."/>
            <person name="Glastad K.M."/>
            <person name="Werren J.H."/>
            <person name="Vineis J.H."/>
            <person name="Bowen J.L."/>
            <person name="Friedrich M."/>
            <person name="Jones J."/>
            <person name="Robertson H.M."/>
            <person name="Feyereisen R."/>
            <person name="Mechler-Hickson A."/>
            <person name="Mathers N."/>
            <person name="Lee C.E."/>
            <person name="Colbourne J.K."/>
            <person name="Biales A."/>
            <person name="Johnston J.S."/>
            <person name="Wellborn G.A."/>
            <person name="Rosendale A.J."/>
            <person name="Cridge A.G."/>
            <person name="Munoz-Torres M.C."/>
            <person name="Bain P.A."/>
            <person name="Manny A.R."/>
            <person name="Major K.M."/>
            <person name="Lambert F.N."/>
            <person name="Vulpe C.D."/>
            <person name="Tuck P."/>
            <person name="Blalock B.J."/>
            <person name="Lin Y.-Y."/>
            <person name="Smith M.E."/>
            <person name="Ochoa-Acuna H."/>
            <person name="Chen M.-J.M."/>
            <person name="Childers C.P."/>
            <person name="Qu J."/>
            <person name="Dugan S."/>
            <person name="Lee S.L."/>
            <person name="Chao H."/>
            <person name="Dinh H."/>
            <person name="Han Y."/>
            <person name="Doddapaneni H."/>
            <person name="Worley K.C."/>
            <person name="Muzny D.M."/>
            <person name="Gibbs R.A."/>
            <person name="Richards S."/>
        </authorList>
    </citation>
    <scope>NUCLEOTIDE SEQUENCE</scope>
    <source>
        <strain evidence="4">HAZT.00-mixed</strain>
        <tissue evidence="4">Whole organism</tissue>
    </source>
</reference>
<dbReference type="InterPro" id="IPR000668">
    <property type="entry name" value="Peptidase_C1A_C"/>
</dbReference>